<feature type="compositionally biased region" description="Basic and acidic residues" evidence="1">
    <location>
        <begin position="33"/>
        <end position="62"/>
    </location>
</feature>
<feature type="region of interest" description="Disordered" evidence="1">
    <location>
        <begin position="19"/>
        <end position="81"/>
    </location>
</feature>
<accession>A0A672P9S0</accession>
<dbReference type="InParanoid" id="A0A672P9S0"/>
<dbReference type="PANTHER" id="PTHR12135">
    <property type="entry name" value="DNA REPAIR PROTEIN XP-C / RAD4"/>
    <property type="match status" value="1"/>
</dbReference>
<dbReference type="PANTHER" id="PTHR12135:SF0">
    <property type="entry name" value="DNA REPAIR PROTEIN COMPLEMENTING XP-C CELLS"/>
    <property type="match status" value="1"/>
</dbReference>
<dbReference type="GO" id="GO:0003684">
    <property type="term" value="F:damaged DNA binding"/>
    <property type="evidence" value="ECO:0007669"/>
    <property type="project" value="InterPro"/>
</dbReference>
<dbReference type="InterPro" id="IPR004583">
    <property type="entry name" value="DNA_repair_Rad4"/>
</dbReference>
<dbReference type="GO" id="GO:0071942">
    <property type="term" value="C:XPC complex"/>
    <property type="evidence" value="ECO:0007669"/>
    <property type="project" value="TreeGrafter"/>
</dbReference>
<evidence type="ECO:0000313" key="3">
    <source>
        <dbReference type="Proteomes" id="UP000472262"/>
    </source>
</evidence>
<sequence length="180" mass="20827">MLWSTTCLSVLENRMVDKNNRKNSRVASRASRKVKDSSDERTSKYFQDSDHSSPSKQIKEDKEENEDEEEVKEPLGPVDSTELAVVSKPIEIETPDMARKRQRKEKRKTEFETFLRRMMKRFNKDLLVDTHKVHLLCLLAGGLFRNRLCCEPDLLAVALSILPAHFTTVATKRMNNGFLE</sequence>
<reference evidence="2" key="2">
    <citation type="submission" date="2025-09" db="UniProtKB">
        <authorList>
            <consortium name="Ensembl"/>
        </authorList>
    </citation>
    <scope>IDENTIFICATION</scope>
</reference>
<dbReference type="GO" id="GO:0003697">
    <property type="term" value="F:single-stranded DNA binding"/>
    <property type="evidence" value="ECO:0007669"/>
    <property type="project" value="TreeGrafter"/>
</dbReference>
<dbReference type="Proteomes" id="UP000472262">
    <property type="component" value="Unassembled WGS sequence"/>
</dbReference>
<evidence type="ECO:0008006" key="4">
    <source>
        <dbReference type="Google" id="ProtNLM"/>
    </source>
</evidence>
<name>A0A672P9S0_SINGR</name>
<keyword evidence="3" id="KW-1185">Reference proteome</keyword>
<proteinExistence type="predicted"/>
<dbReference type="AlphaFoldDB" id="A0A672P9S0"/>
<dbReference type="SUPFAM" id="SSF54001">
    <property type="entry name" value="Cysteine proteinases"/>
    <property type="match status" value="1"/>
</dbReference>
<dbReference type="GO" id="GO:0006289">
    <property type="term" value="P:nucleotide-excision repair"/>
    <property type="evidence" value="ECO:0007669"/>
    <property type="project" value="InterPro"/>
</dbReference>
<evidence type="ECO:0000256" key="1">
    <source>
        <dbReference type="SAM" id="MobiDB-lite"/>
    </source>
</evidence>
<dbReference type="InterPro" id="IPR036985">
    <property type="entry name" value="Transglutaminase-like_sf"/>
</dbReference>
<organism evidence="2 3">
    <name type="scientific">Sinocyclocheilus grahami</name>
    <name type="common">Dianchi golden-line fish</name>
    <name type="synonym">Barbus grahami</name>
    <dbReference type="NCBI Taxonomy" id="75366"/>
    <lineage>
        <taxon>Eukaryota</taxon>
        <taxon>Metazoa</taxon>
        <taxon>Chordata</taxon>
        <taxon>Craniata</taxon>
        <taxon>Vertebrata</taxon>
        <taxon>Euteleostomi</taxon>
        <taxon>Actinopterygii</taxon>
        <taxon>Neopterygii</taxon>
        <taxon>Teleostei</taxon>
        <taxon>Ostariophysi</taxon>
        <taxon>Cypriniformes</taxon>
        <taxon>Cyprinidae</taxon>
        <taxon>Cyprininae</taxon>
        <taxon>Sinocyclocheilus</taxon>
    </lineage>
</organism>
<protein>
    <recommendedName>
        <fullName evidence="4">Xeroderma pigmentosum, complementation group C</fullName>
    </recommendedName>
</protein>
<dbReference type="Gene3D" id="3.90.260.10">
    <property type="entry name" value="Transglutaminase-like"/>
    <property type="match status" value="1"/>
</dbReference>
<dbReference type="GO" id="GO:0006298">
    <property type="term" value="P:mismatch repair"/>
    <property type="evidence" value="ECO:0007669"/>
    <property type="project" value="TreeGrafter"/>
</dbReference>
<dbReference type="GO" id="GO:0000111">
    <property type="term" value="C:nucleotide-excision repair factor 2 complex"/>
    <property type="evidence" value="ECO:0007669"/>
    <property type="project" value="TreeGrafter"/>
</dbReference>
<dbReference type="Ensembl" id="ENSSGRT00000064159.1">
    <property type="protein sequence ID" value="ENSSGRP00000060121.1"/>
    <property type="gene ID" value="ENSSGRG00000031270.1"/>
</dbReference>
<reference evidence="2" key="1">
    <citation type="submission" date="2025-08" db="UniProtKB">
        <authorList>
            <consortium name="Ensembl"/>
        </authorList>
    </citation>
    <scope>IDENTIFICATION</scope>
</reference>
<dbReference type="GO" id="GO:0005737">
    <property type="term" value="C:cytoplasm"/>
    <property type="evidence" value="ECO:0007669"/>
    <property type="project" value="TreeGrafter"/>
</dbReference>
<dbReference type="InterPro" id="IPR038765">
    <property type="entry name" value="Papain-like_cys_pep_sf"/>
</dbReference>
<evidence type="ECO:0000313" key="2">
    <source>
        <dbReference type="Ensembl" id="ENSSGRP00000060121.1"/>
    </source>
</evidence>